<sequence length="587" mass="67533">MAYNRNQRFASSPPYFRLLDPGAYQNISTVLVKSNKAPFLSKKERKIQSGNTIWTHAIYNNNTASFIPNCSAFMSNIPRFAYEAVNKFSNIEDILCECEDPNVCECESDSKIPPEVICQGKVRRILYKGPPPKSNQSCGLSAPSKNDKGFEVTPDGSQKRVFIKPEKECPPFYNTAINESTVFYRGCKWSRRTGKVPMAKDNFPGPAHYSLVHEPNITEICAEKVRSFKRKTSKQFRFIEMVQRRNILDNLPGPSSYSPENIKGIQLSYLGPKAARFPGSILNKNKWPGPADHYLQRDFDQPKRPIKLCKAILPQRAPFLSHATRLKTPKIVDLSPASYFPIYKPCQFIRCSKAPFLVSTKRFEETIYDEEEDHDYLEESENGSREDKDIKITKNPTWQFKSQTVRMRPLKKEALRSMTIHAQPSGIKKRQLELQHCSPFYSSEARFRPWFNWIAVHAKVKTPGPSYYKPEKARCYPAVSHGPLTRVQRFLPFNKQSPAPNEYNVSNGIETILHTHNERLKSNIINQHKFHWNPPGVSRLLNNEEKELILLNRSIELLNPDDVIDSFGSKLKRGKKEKKVLRCFVKN</sequence>
<evidence type="ECO:0000313" key="2">
    <source>
        <dbReference type="EMBL" id="CAF4746473.1"/>
    </source>
</evidence>
<organism evidence="2 3">
    <name type="scientific">Pieris macdunnoughi</name>
    <dbReference type="NCBI Taxonomy" id="345717"/>
    <lineage>
        <taxon>Eukaryota</taxon>
        <taxon>Metazoa</taxon>
        <taxon>Ecdysozoa</taxon>
        <taxon>Arthropoda</taxon>
        <taxon>Hexapoda</taxon>
        <taxon>Insecta</taxon>
        <taxon>Pterygota</taxon>
        <taxon>Neoptera</taxon>
        <taxon>Endopterygota</taxon>
        <taxon>Lepidoptera</taxon>
        <taxon>Glossata</taxon>
        <taxon>Ditrysia</taxon>
        <taxon>Papilionoidea</taxon>
        <taxon>Pieridae</taxon>
        <taxon>Pierinae</taxon>
        <taxon>Pieris</taxon>
    </lineage>
</organism>
<protein>
    <submittedName>
        <fullName evidence="2">Uncharacterized protein</fullName>
    </submittedName>
</protein>
<keyword evidence="3" id="KW-1185">Reference proteome</keyword>
<reference evidence="2" key="1">
    <citation type="submission" date="2021-02" db="EMBL/GenBank/DDBJ databases">
        <authorList>
            <person name="Steward A R."/>
        </authorList>
    </citation>
    <scope>NUCLEOTIDE SEQUENCE</scope>
</reference>
<feature type="region of interest" description="Disordered" evidence="1">
    <location>
        <begin position="130"/>
        <end position="157"/>
    </location>
</feature>
<dbReference type="AlphaFoldDB" id="A0A821L7H5"/>
<dbReference type="Proteomes" id="UP000663880">
    <property type="component" value="Unassembled WGS sequence"/>
</dbReference>
<evidence type="ECO:0000313" key="3">
    <source>
        <dbReference type="Proteomes" id="UP000663880"/>
    </source>
</evidence>
<dbReference type="OrthoDB" id="2418081at2759"/>
<name>A0A821L7H5_9NEOP</name>
<comment type="caution">
    <text evidence="2">The sequence shown here is derived from an EMBL/GenBank/DDBJ whole genome shotgun (WGS) entry which is preliminary data.</text>
</comment>
<proteinExistence type="predicted"/>
<dbReference type="EMBL" id="CAJOBZ010000001">
    <property type="protein sequence ID" value="CAF4746473.1"/>
    <property type="molecule type" value="Genomic_DNA"/>
</dbReference>
<gene>
    <name evidence="2" type="ORF">PMACD_LOCUS386</name>
</gene>
<accession>A0A821L7H5</accession>
<evidence type="ECO:0000256" key="1">
    <source>
        <dbReference type="SAM" id="MobiDB-lite"/>
    </source>
</evidence>